<gene>
    <name evidence="2" type="ORF">J2X20_004469</name>
</gene>
<dbReference type="Proteomes" id="UP001180453">
    <property type="component" value="Unassembled WGS sequence"/>
</dbReference>
<evidence type="ECO:0008006" key="4">
    <source>
        <dbReference type="Google" id="ProtNLM"/>
    </source>
</evidence>
<comment type="caution">
    <text evidence="2">The sequence shown here is derived from an EMBL/GenBank/DDBJ whole genome shotgun (WGS) entry which is preliminary data.</text>
</comment>
<feature type="chain" id="PRO_5046747956" description="Haem-binding uptake Tiki superfamily ChaN domain-containing protein" evidence="1">
    <location>
        <begin position="20"/>
        <end position="280"/>
    </location>
</feature>
<accession>A0ABU1YSH4</accession>
<dbReference type="RefSeq" id="WP_310269662.1">
    <property type="nucleotide sequence ID" value="NZ_JAVDXU010000003.1"/>
</dbReference>
<keyword evidence="3" id="KW-1185">Reference proteome</keyword>
<proteinExistence type="predicted"/>
<name>A0ABU1YSH4_ROSSA</name>
<dbReference type="SUPFAM" id="SSF159501">
    <property type="entry name" value="EreA/ChaN-like"/>
    <property type="match status" value="1"/>
</dbReference>
<evidence type="ECO:0000313" key="2">
    <source>
        <dbReference type="EMBL" id="MDR7271801.1"/>
    </source>
</evidence>
<reference evidence="2 3" key="1">
    <citation type="submission" date="2023-07" db="EMBL/GenBank/DDBJ databases">
        <title>Sorghum-associated microbial communities from plants grown in Nebraska, USA.</title>
        <authorList>
            <person name="Schachtman D."/>
        </authorList>
    </citation>
    <scope>NUCLEOTIDE SEQUENCE [LARGE SCALE GENOMIC DNA]</scope>
    <source>
        <strain evidence="2 3">BE314</strain>
    </source>
</reference>
<evidence type="ECO:0000313" key="3">
    <source>
        <dbReference type="Proteomes" id="UP001180453"/>
    </source>
</evidence>
<protein>
    <recommendedName>
        <fullName evidence="4">Haem-binding uptake Tiki superfamily ChaN domain-containing protein</fullName>
    </recommendedName>
</protein>
<dbReference type="EMBL" id="JAVDXU010000003">
    <property type="protein sequence ID" value="MDR7271801.1"/>
    <property type="molecule type" value="Genomic_DNA"/>
</dbReference>
<organism evidence="2 3">
    <name type="scientific">Roseateles saccharophilus</name>
    <name type="common">Pseudomonas saccharophila</name>
    <dbReference type="NCBI Taxonomy" id="304"/>
    <lineage>
        <taxon>Bacteria</taxon>
        <taxon>Pseudomonadati</taxon>
        <taxon>Pseudomonadota</taxon>
        <taxon>Betaproteobacteria</taxon>
        <taxon>Burkholderiales</taxon>
        <taxon>Sphaerotilaceae</taxon>
        <taxon>Roseateles</taxon>
    </lineage>
</organism>
<sequence length="280" mass="29504">MKLRDTLLAFALLPALSQAAPPCTPQTAIDVSKIAQQIIVVGEMHGTEQAPRLVSGLVCSLLQSGHGVILALERNGAEQPALVRYIESSGSAADRAALWQQPDWRNATQDGRSSAALMALIDDVRKLRGSGQRIGILAMQQVTTELAPLRVDEKTMLAEREALLYSRINDRSMADNLLAAGVLYGNYKIVALAGGVHTGTKRPDWAEPGYLPMGALVLAERPAYFIGLRSEGGTAWVCGRGGVCGPREVGAGAFVAADTKIDAEASLGPITASPPAAKNP</sequence>
<keyword evidence="1" id="KW-0732">Signal</keyword>
<feature type="signal peptide" evidence="1">
    <location>
        <begin position="1"/>
        <end position="19"/>
    </location>
</feature>
<evidence type="ECO:0000256" key="1">
    <source>
        <dbReference type="SAM" id="SignalP"/>
    </source>
</evidence>